<gene>
    <name evidence="1" type="ORF">FA95DRAFT_1682189</name>
</gene>
<proteinExistence type="predicted"/>
<evidence type="ECO:0000313" key="2">
    <source>
        <dbReference type="Proteomes" id="UP000814033"/>
    </source>
</evidence>
<name>A0ACB8RHB8_9AGAM</name>
<organism evidence="1 2">
    <name type="scientific">Auriscalpium vulgare</name>
    <dbReference type="NCBI Taxonomy" id="40419"/>
    <lineage>
        <taxon>Eukaryota</taxon>
        <taxon>Fungi</taxon>
        <taxon>Dikarya</taxon>
        <taxon>Basidiomycota</taxon>
        <taxon>Agaricomycotina</taxon>
        <taxon>Agaricomycetes</taxon>
        <taxon>Russulales</taxon>
        <taxon>Auriscalpiaceae</taxon>
        <taxon>Auriscalpium</taxon>
    </lineage>
</organism>
<reference evidence="1" key="1">
    <citation type="submission" date="2021-02" db="EMBL/GenBank/DDBJ databases">
        <authorList>
            <consortium name="DOE Joint Genome Institute"/>
            <person name="Ahrendt S."/>
            <person name="Looney B.P."/>
            <person name="Miyauchi S."/>
            <person name="Morin E."/>
            <person name="Drula E."/>
            <person name="Courty P.E."/>
            <person name="Chicoki N."/>
            <person name="Fauchery L."/>
            <person name="Kohler A."/>
            <person name="Kuo A."/>
            <person name="Labutti K."/>
            <person name="Pangilinan J."/>
            <person name="Lipzen A."/>
            <person name="Riley R."/>
            <person name="Andreopoulos W."/>
            <person name="He G."/>
            <person name="Johnson J."/>
            <person name="Barry K.W."/>
            <person name="Grigoriev I.V."/>
            <person name="Nagy L."/>
            <person name="Hibbett D."/>
            <person name="Henrissat B."/>
            <person name="Matheny P.B."/>
            <person name="Labbe J."/>
            <person name="Martin F."/>
        </authorList>
    </citation>
    <scope>NUCLEOTIDE SEQUENCE</scope>
    <source>
        <strain evidence="1">FP105234-sp</strain>
    </source>
</reference>
<comment type="caution">
    <text evidence="1">The sequence shown here is derived from an EMBL/GenBank/DDBJ whole genome shotgun (WGS) entry which is preliminary data.</text>
</comment>
<reference evidence="1" key="2">
    <citation type="journal article" date="2022" name="New Phytol.">
        <title>Evolutionary transition to the ectomycorrhizal habit in the genomes of a hyperdiverse lineage of mushroom-forming fungi.</title>
        <authorList>
            <person name="Looney B."/>
            <person name="Miyauchi S."/>
            <person name="Morin E."/>
            <person name="Drula E."/>
            <person name="Courty P.E."/>
            <person name="Kohler A."/>
            <person name="Kuo A."/>
            <person name="LaButti K."/>
            <person name="Pangilinan J."/>
            <person name="Lipzen A."/>
            <person name="Riley R."/>
            <person name="Andreopoulos W."/>
            <person name="He G."/>
            <person name="Johnson J."/>
            <person name="Nolan M."/>
            <person name="Tritt A."/>
            <person name="Barry K.W."/>
            <person name="Grigoriev I.V."/>
            <person name="Nagy L.G."/>
            <person name="Hibbett D."/>
            <person name="Henrissat B."/>
            <person name="Matheny P.B."/>
            <person name="Labbe J."/>
            <person name="Martin F.M."/>
        </authorList>
    </citation>
    <scope>NUCLEOTIDE SEQUENCE</scope>
    <source>
        <strain evidence="1">FP105234-sp</strain>
    </source>
</reference>
<sequence>MSTIKTVTVQKGDVLVIPSPAPAAPRLTITWAQLGSHTADYVPLLVQDKDQGNAEVPIFIEIEWYNDAYLSGVAHKTESGAYELTVDEKLQYGQKNGNGDQRFLVFHDKARKPYQHRFLETALASKAAGIAAGVAGALGYGTAATAATSIAKNFRVGDYLHTF</sequence>
<accession>A0ACB8RHB8</accession>
<protein>
    <submittedName>
        <fullName evidence="1">Uncharacterized protein</fullName>
    </submittedName>
</protein>
<keyword evidence="2" id="KW-1185">Reference proteome</keyword>
<evidence type="ECO:0000313" key="1">
    <source>
        <dbReference type="EMBL" id="KAI0043021.1"/>
    </source>
</evidence>
<dbReference type="Proteomes" id="UP000814033">
    <property type="component" value="Unassembled WGS sequence"/>
</dbReference>
<dbReference type="EMBL" id="MU276037">
    <property type="protein sequence ID" value="KAI0043021.1"/>
    <property type="molecule type" value="Genomic_DNA"/>
</dbReference>